<dbReference type="InterPro" id="IPR011991">
    <property type="entry name" value="ArsR-like_HTH"/>
</dbReference>
<dbReference type="AlphaFoldDB" id="A0A1S6YBP3"/>
<keyword evidence="4" id="KW-0238">DNA-binding</keyword>
<keyword evidence="3" id="KW-0805">Transcription regulation</keyword>
<reference evidence="7" key="1">
    <citation type="submission" date="2016-12" db="EMBL/GenBank/DDBJ databases">
        <title>Complete sequence and comparative genomic analysis of eight native Pseudomonas syringae plasmids belonging to the pPT23A family.</title>
        <authorList>
            <person name="Gutierrez-Barranquero J.A."/>
        </authorList>
    </citation>
    <scope>NUCLEOTIDE SEQUENCE</scope>
    <source>
        <strain evidence="7">7B44</strain>
        <plasmid evidence="7">pPs7B44</plasmid>
    </source>
</reference>
<evidence type="ECO:0000256" key="5">
    <source>
        <dbReference type="ARBA" id="ARBA00023163"/>
    </source>
</evidence>
<dbReference type="Gene3D" id="1.10.10.10">
    <property type="entry name" value="Winged helix-like DNA-binding domain superfamily/Winged helix DNA-binding domain"/>
    <property type="match status" value="1"/>
</dbReference>
<dbReference type="GO" id="GO:0003700">
    <property type="term" value="F:DNA-binding transcription factor activity"/>
    <property type="evidence" value="ECO:0007669"/>
    <property type="project" value="InterPro"/>
</dbReference>
<dbReference type="PROSITE" id="PS50987">
    <property type="entry name" value="HTH_ARSR_2"/>
    <property type="match status" value="1"/>
</dbReference>
<dbReference type="Pfam" id="PF01022">
    <property type="entry name" value="HTH_5"/>
    <property type="match status" value="1"/>
</dbReference>
<dbReference type="GO" id="GO:0003677">
    <property type="term" value="F:DNA binding"/>
    <property type="evidence" value="ECO:0007669"/>
    <property type="project" value="UniProtKB-KW"/>
</dbReference>
<evidence type="ECO:0000256" key="3">
    <source>
        <dbReference type="ARBA" id="ARBA00023015"/>
    </source>
</evidence>
<name>A0A1S6YBP3_PSESY</name>
<keyword evidence="2" id="KW-0480">Metal-thiolate cluster</keyword>
<dbReference type="InterPro" id="IPR001845">
    <property type="entry name" value="HTH_ArsR_DNA-bd_dom"/>
</dbReference>
<gene>
    <name evidence="7" type="primary">arsR</name>
</gene>
<geneLocation type="plasmid" evidence="7">
    <name>pPs7B44</name>
</geneLocation>
<dbReference type="PANTHER" id="PTHR33154">
    <property type="entry name" value="TRANSCRIPTIONAL REGULATOR, ARSR FAMILY"/>
    <property type="match status" value="1"/>
</dbReference>
<dbReference type="SUPFAM" id="SSF46785">
    <property type="entry name" value="Winged helix' DNA-binding domain"/>
    <property type="match status" value="1"/>
</dbReference>
<keyword evidence="1" id="KW-0059">Arsenical resistance</keyword>
<evidence type="ECO:0000256" key="6">
    <source>
        <dbReference type="ARBA" id="ARBA00060178"/>
    </source>
</evidence>
<dbReference type="GO" id="GO:0046872">
    <property type="term" value="F:metal ion binding"/>
    <property type="evidence" value="ECO:0007669"/>
    <property type="project" value="UniProtKB-KW"/>
</dbReference>
<protein>
    <submittedName>
        <fullName evidence="7">Transcriptional regulator ArsR</fullName>
    </submittedName>
</protein>
<comment type="function">
    <text evidence="6">Binds arsenite and regulates the expression of arsenic efflux pumps. In vitro, also binds antimony and bismuth, but not arsenate.</text>
</comment>
<dbReference type="PRINTS" id="PR00778">
    <property type="entry name" value="HTHARSR"/>
</dbReference>
<proteinExistence type="predicted"/>
<dbReference type="InterPro" id="IPR036388">
    <property type="entry name" value="WH-like_DNA-bd_sf"/>
</dbReference>
<dbReference type="NCBIfam" id="NF033788">
    <property type="entry name" value="HTH_metalloreg"/>
    <property type="match status" value="1"/>
</dbReference>
<dbReference type="FunFam" id="1.10.10.10:FF:000279">
    <property type="entry name" value="Transcriptional regulator, ArsR family"/>
    <property type="match status" value="1"/>
</dbReference>
<evidence type="ECO:0000256" key="2">
    <source>
        <dbReference type="ARBA" id="ARBA00022851"/>
    </source>
</evidence>
<evidence type="ECO:0000256" key="1">
    <source>
        <dbReference type="ARBA" id="ARBA00022849"/>
    </source>
</evidence>
<dbReference type="InterPro" id="IPR036390">
    <property type="entry name" value="WH_DNA-bd_sf"/>
</dbReference>
<dbReference type="NCBIfam" id="NF007528">
    <property type="entry name" value="PRK10141.1"/>
    <property type="match status" value="1"/>
</dbReference>
<keyword evidence="5" id="KW-0804">Transcription</keyword>
<organism evidence="7">
    <name type="scientific">Pseudomonas syringae pv. syringae</name>
    <dbReference type="NCBI Taxonomy" id="321"/>
    <lineage>
        <taxon>Bacteria</taxon>
        <taxon>Pseudomonadati</taxon>
        <taxon>Pseudomonadota</taxon>
        <taxon>Gammaproteobacteria</taxon>
        <taxon>Pseudomonadales</taxon>
        <taxon>Pseudomonadaceae</taxon>
        <taxon>Pseudomonas</taxon>
        <taxon>Pseudomonas syringae</taxon>
    </lineage>
</organism>
<evidence type="ECO:0000256" key="4">
    <source>
        <dbReference type="ARBA" id="ARBA00023125"/>
    </source>
</evidence>
<dbReference type="OMA" id="DGREHCV"/>
<dbReference type="PANTHER" id="PTHR33154:SF18">
    <property type="entry name" value="ARSENICAL RESISTANCE OPERON REPRESSOR"/>
    <property type="match status" value="1"/>
</dbReference>
<sequence length="133" mass="15500">MSYICIFGYTNIKIERPMHLSPVTLFKCLGDETRTRIMLMLAAQGELCVCELIWALDDNQPKVSRHLAQLRTCGLLEDRRQGQWIYYRLHPQLPVWVLDVLQVTLKANHAWVDQDSNRLESMQDRPVRQAACC</sequence>
<keyword evidence="7" id="KW-0614">Plasmid</keyword>
<evidence type="ECO:0000313" key="7">
    <source>
        <dbReference type="EMBL" id="AQX42260.1"/>
    </source>
</evidence>
<dbReference type="CDD" id="cd00090">
    <property type="entry name" value="HTH_ARSR"/>
    <property type="match status" value="1"/>
</dbReference>
<dbReference type="EMBL" id="KY362373">
    <property type="protein sequence ID" value="AQX42260.1"/>
    <property type="molecule type" value="Genomic_DNA"/>
</dbReference>
<keyword evidence="2" id="KW-0479">Metal-binding</keyword>
<accession>A0A1S6YBP3</accession>
<dbReference type="SMART" id="SM00418">
    <property type="entry name" value="HTH_ARSR"/>
    <property type="match status" value="1"/>
</dbReference>
<dbReference type="GO" id="GO:0046685">
    <property type="term" value="P:response to arsenic-containing substance"/>
    <property type="evidence" value="ECO:0007669"/>
    <property type="project" value="UniProtKB-KW"/>
</dbReference>
<dbReference type="InterPro" id="IPR051081">
    <property type="entry name" value="HTH_MetalResp_TranReg"/>
</dbReference>